<protein>
    <recommendedName>
        <fullName evidence="1">Phage neck terminator protein gp12-like domain-containing protein</fullName>
    </recommendedName>
</protein>
<dbReference type="NCBIfam" id="NF047498">
    <property type="entry name" value="LIC_12616_fam"/>
    <property type="match status" value="1"/>
</dbReference>
<comment type="caution">
    <text evidence="2">The sequence shown here is derived from an EMBL/GenBank/DDBJ whole genome shotgun (WGS) entry which is preliminary data.</text>
</comment>
<organism evidence="2 3">
    <name type="scientific">Spirobacillus cienkowskii</name>
    <dbReference type="NCBI Taxonomy" id="495820"/>
    <lineage>
        <taxon>Bacteria</taxon>
        <taxon>Pseudomonadati</taxon>
        <taxon>Bdellovibrionota</taxon>
        <taxon>Oligoflexia</taxon>
        <taxon>Silvanigrellales</taxon>
        <taxon>Spirobacillus</taxon>
    </lineage>
</organism>
<dbReference type="InterPro" id="IPR057087">
    <property type="entry name" value="Gp12-like"/>
</dbReference>
<accession>A0A369KUH2</accession>
<dbReference type="EMBL" id="QOVW01000001">
    <property type="protein sequence ID" value="RDB37408.1"/>
    <property type="molecule type" value="Genomic_DNA"/>
</dbReference>
<name>A0A369KUH2_9BACT</name>
<evidence type="ECO:0000313" key="3">
    <source>
        <dbReference type="Proteomes" id="UP000253934"/>
    </source>
</evidence>
<sequence>MSNINKIKDYLYDWLSEFAEFRFSNQSVGVSKYPFIICSLRTINKKGFDQSLLNLQNEEVINYGLREFNISLDIYDSEDGNALQISQNIIDSIDSIHVRNLFKEINVVFESNITANDLTSLLKSFFEQRIHFDIIAKYTSNIKDKIDVIDLNNVEVKGVLNVNIC</sequence>
<evidence type="ECO:0000313" key="2">
    <source>
        <dbReference type="EMBL" id="RDB37408.1"/>
    </source>
</evidence>
<feature type="domain" description="Phage neck terminator protein gp12-like" evidence="1">
    <location>
        <begin position="9"/>
        <end position="155"/>
    </location>
</feature>
<dbReference type="Pfam" id="PF23961">
    <property type="entry name" value="Phage_tail_terminator_9"/>
    <property type="match status" value="1"/>
</dbReference>
<dbReference type="AlphaFoldDB" id="A0A369KUH2"/>
<reference evidence="2" key="1">
    <citation type="submission" date="2018-04" db="EMBL/GenBank/DDBJ databases">
        <title>Draft genome sequence of the Candidatus Spirobacillus cienkowskii, a pathogen of freshwater Daphnia species, reconstructed from hemolymph metagenomic reads.</title>
        <authorList>
            <person name="Bresciani L."/>
            <person name="Lemos L.N."/>
            <person name="Wale N."/>
            <person name="Lin J.Y."/>
            <person name="Fernandes G.R."/>
            <person name="Duffy M.A."/>
            <person name="Rodrigues J.M."/>
        </authorList>
    </citation>
    <scope>NUCLEOTIDE SEQUENCE [LARGE SCALE GENOMIC DNA]</scope>
    <source>
        <strain evidence="2">Binning01</strain>
    </source>
</reference>
<dbReference type="Proteomes" id="UP000253934">
    <property type="component" value="Unassembled WGS sequence"/>
</dbReference>
<gene>
    <name evidence="2" type="ORF">DCC88_00335</name>
</gene>
<proteinExistence type="predicted"/>
<evidence type="ECO:0000259" key="1">
    <source>
        <dbReference type="Pfam" id="PF23961"/>
    </source>
</evidence>
<keyword evidence="3" id="KW-1185">Reference proteome</keyword>